<evidence type="ECO:0000259" key="12">
    <source>
        <dbReference type="PROSITE" id="PS50011"/>
    </source>
</evidence>
<dbReference type="InterPro" id="IPR008271">
    <property type="entry name" value="Ser/Thr_kinase_AS"/>
</dbReference>
<evidence type="ECO:0000256" key="9">
    <source>
        <dbReference type="ARBA" id="ARBA00023157"/>
    </source>
</evidence>
<dbReference type="Gene3D" id="1.10.510.10">
    <property type="entry name" value="Transferase(Phosphotransferase) domain 1"/>
    <property type="match status" value="1"/>
</dbReference>
<accession>A0A1U8BCA1</accession>
<dbReference type="Pfam" id="PF23457">
    <property type="entry name" value="LysM2_NFP"/>
    <property type="match status" value="1"/>
</dbReference>
<dbReference type="InterPro" id="IPR018392">
    <property type="entry name" value="LysM"/>
</dbReference>
<keyword evidence="6" id="KW-0067">ATP-binding</keyword>
<dbReference type="SMART" id="SM00257">
    <property type="entry name" value="LysM"/>
    <property type="match status" value="2"/>
</dbReference>
<dbReference type="OrthoDB" id="4062651at2759"/>
<feature type="transmembrane region" description="Helical" evidence="10">
    <location>
        <begin position="245"/>
        <end position="272"/>
    </location>
</feature>
<dbReference type="GeneID" id="104609564"/>
<dbReference type="FunFam" id="1.10.510.10:FF:000468">
    <property type="entry name" value="PTI1-like tyrosine-protein kinase 3"/>
    <property type="match status" value="1"/>
</dbReference>
<dbReference type="SMART" id="SM00220">
    <property type="entry name" value="S_TKc"/>
    <property type="match status" value="1"/>
</dbReference>
<dbReference type="eggNOG" id="ENOG502QR4H">
    <property type="taxonomic scope" value="Eukaryota"/>
</dbReference>
<evidence type="ECO:0000256" key="2">
    <source>
        <dbReference type="ARBA" id="ARBA00022475"/>
    </source>
</evidence>
<dbReference type="Gene3D" id="3.10.350.10">
    <property type="entry name" value="LysM domain"/>
    <property type="match status" value="1"/>
</dbReference>
<dbReference type="InterPro" id="IPR000719">
    <property type="entry name" value="Prot_kinase_dom"/>
</dbReference>
<dbReference type="Proteomes" id="UP000189703">
    <property type="component" value="Unplaced"/>
</dbReference>
<dbReference type="PANTHER" id="PTHR45927">
    <property type="entry name" value="LYSM-DOMAIN RECEPTOR-LIKE KINASE-RELATED"/>
    <property type="match status" value="1"/>
</dbReference>
<evidence type="ECO:0000256" key="8">
    <source>
        <dbReference type="ARBA" id="ARBA00023136"/>
    </source>
</evidence>
<keyword evidence="8 10" id="KW-0472">Membrane</keyword>
<dbReference type="Pfam" id="PF00069">
    <property type="entry name" value="Pkinase"/>
    <property type="match status" value="1"/>
</dbReference>
<keyword evidence="5" id="KW-0547">Nucleotide-binding</keyword>
<dbReference type="GO" id="GO:0005886">
    <property type="term" value="C:plasma membrane"/>
    <property type="evidence" value="ECO:0007669"/>
    <property type="project" value="UniProtKB-SubCell"/>
</dbReference>
<protein>
    <submittedName>
        <fullName evidence="14">Serine/threonine receptor-like kinase NFP</fullName>
    </submittedName>
</protein>
<dbReference type="SUPFAM" id="SSF54106">
    <property type="entry name" value="LysM domain"/>
    <property type="match status" value="1"/>
</dbReference>
<reference evidence="14" key="1">
    <citation type="submission" date="2025-08" db="UniProtKB">
        <authorList>
            <consortium name="RefSeq"/>
        </authorList>
    </citation>
    <scope>IDENTIFICATION</scope>
</reference>
<comment type="subcellular location">
    <subcellularLocation>
        <location evidence="1">Cell membrane</location>
        <topology evidence="1">Single-pass membrane protein</topology>
    </subcellularLocation>
</comment>
<dbReference type="KEGG" id="nnu:104609564"/>
<gene>
    <name evidence="14" type="primary">LOC104609564</name>
</gene>
<dbReference type="PANTHER" id="PTHR45927:SF15">
    <property type="entry name" value="SERINE_THREONINE RECEPTOR-LIKE KINASE NFP"/>
    <property type="match status" value="1"/>
</dbReference>
<keyword evidence="4 11" id="KW-0732">Signal</keyword>
<dbReference type="PROSITE" id="PS50011">
    <property type="entry name" value="PROTEIN_KINASE_DOM"/>
    <property type="match status" value="1"/>
</dbReference>
<evidence type="ECO:0000313" key="14">
    <source>
        <dbReference type="RefSeq" id="XP_010274212.1"/>
    </source>
</evidence>
<name>A0A1U8BCA1_NELNU</name>
<dbReference type="InterPro" id="IPR011009">
    <property type="entry name" value="Kinase-like_dom_sf"/>
</dbReference>
<dbReference type="Gene3D" id="3.30.200.20">
    <property type="entry name" value="Phosphorylase Kinase, domain 1"/>
    <property type="match status" value="1"/>
</dbReference>
<proteinExistence type="predicted"/>
<evidence type="ECO:0000256" key="7">
    <source>
        <dbReference type="ARBA" id="ARBA00022989"/>
    </source>
</evidence>
<feature type="domain" description="Protein kinase" evidence="12">
    <location>
        <begin position="261"/>
        <end position="594"/>
    </location>
</feature>
<evidence type="ECO:0000256" key="1">
    <source>
        <dbReference type="ARBA" id="ARBA00004162"/>
    </source>
</evidence>
<dbReference type="AlphaFoldDB" id="A0A1U8BCA1"/>
<evidence type="ECO:0000256" key="4">
    <source>
        <dbReference type="ARBA" id="ARBA00022729"/>
    </source>
</evidence>
<feature type="signal peptide" evidence="11">
    <location>
        <begin position="1"/>
        <end position="22"/>
    </location>
</feature>
<sequence>MRGILSVIQFLLFLGLVHHSQGQANITGYTCSANHSIYPCHTYVFYRARSPDFLDLATVGDLFGVSRLMVAEASNISSPASPLVPDQSLFVPITCSCDSKYNLSYANITYTIEKDDTYYLVSTNLFQNLTTYQSVIVVNPTLIPEDLQIGVQVNFPIFCGCPNSTQLQNKINYLITYVIQPSDTFASIAQKFGLKEQSLRDINGGTIYPNLTIFLPVSRLPELSQPSIAPSASISPSTTRDRKGLITGLAIGLGVAGFLLILLLLVMGFWVYREVLLKRGYEIAEDKEKSKFKKGGMLEGDFMADVSDCLDKYIVYGVEEVRKATDGFNPSCLIQGSVYKGSIDGEVYVIKKMKWNAWDELKILQKVNHGNLVKLEGFCMDPEYGNCYFVYEYVENGSLHSWLHGENNKRELDWKTRLRIVIDVANGLQYIHEHTRPKVVHKDIKTSNILLDGNMRAKIANFGLAKSGYNAITTHIVGTQGYISPEYLADGIVTTKIDVFAFGVVLLELISGKEAINEEGKLLWMELNAVMEGNEDEKERKLKAWMDSCLVEESGSKESVMNVMAVAQACLQTNPSKRPNMVDIVYMLCKSDALSLDFSVDSLSFATLTAR</sequence>
<dbReference type="InterPro" id="IPR052611">
    <property type="entry name" value="Plant_RLK_LysM"/>
</dbReference>
<evidence type="ECO:0000313" key="13">
    <source>
        <dbReference type="Proteomes" id="UP000189703"/>
    </source>
</evidence>
<dbReference type="GO" id="GO:0004672">
    <property type="term" value="F:protein kinase activity"/>
    <property type="evidence" value="ECO:0007669"/>
    <property type="project" value="InterPro"/>
</dbReference>
<dbReference type="InterPro" id="IPR036779">
    <property type="entry name" value="LysM_dom_sf"/>
</dbReference>
<organism evidence="13 14">
    <name type="scientific">Nelumbo nucifera</name>
    <name type="common">Sacred lotus</name>
    <dbReference type="NCBI Taxonomy" id="4432"/>
    <lineage>
        <taxon>Eukaryota</taxon>
        <taxon>Viridiplantae</taxon>
        <taxon>Streptophyta</taxon>
        <taxon>Embryophyta</taxon>
        <taxon>Tracheophyta</taxon>
        <taxon>Spermatophyta</taxon>
        <taxon>Magnoliopsida</taxon>
        <taxon>Proteales</taxon>
        <taxon>Nelumbonaceae</taxon>
        <taxon>Nelumbo</taxon>
    </lineage>
</organism>
<dbReference type="Pfam" id="PF01476">
    <property type="entry name" value="LysM"/>
    <property type="match status" value="1"/>
</dbReference>
<dbReference type="SUPFAM" id="SSF56112">
    <property type="entry name" value="Protein kinase-like (PK-like)"/>
    <property type="match status" value="1"/>
</dbReference>
<keyword evidence="13" id="KW-1185">Reference proteome</keyword>
<keyword evidence="3 10" id="KW-0812">Transmembrane</keyword>
<evidence type="ECO:0000256" key="11">
    <source>
        <dbReference type="SAM" id="SignalP"/>
    </source>
</evidence>
<dbReference type="PROSITE" id="PS00108">
    <property type="entry name" value="PROTEIN_KINASE_ST"/>
    <property type="match status" value="1"/>
</dbReference>
<dbReference type="OMA" id="NQNICYA"/>
<dbReference type="InParanoid" id="A0A1U8BCA1"/>
<evidence type="ECO:0000256" key="10">
    <source>
        <dbReference type="SAM" id="Phobius"/>
    </source>
</evidence>
<dbReference type="InterPro" id="IPR059143">
    <property type="entry name" value="NFP_LysM2"/>
</dbReference>
<dbReference type="Pfam" id="PF23446">
    <property type="entry name" value="LysM1_NFP_LYK"/>
    <property type="match status" value="1"/>
</dbReference>
<keyword evidence="7 10" id="KW-1133">Transmembrane helix</keyword>
<feature type="chain" id="PRO_5010560862" evidence="11">
    <location>
        <begin position="23"/>
        <end position="611"/>
    </location>
</feature>
<dbReference type="STRING" id="4432.A0A1U8BCA1"/>
<dbReference type="RefSeq" id="XP_010274212.1">
    <property type="nucleotide sequence ID" value="XM_010275910.2"/>
</dbReference>
<dbReference type="InterPro" id="IPR056561">
    <property type="entry name" value="NFP_LYK_LysM1"/>
</dbReference>
<evidence type="ECO:0000256" key="3">
    <source>
        <dbReference type="ARBA" id="ARBA00022692"/>
    </source>
</evidence>
<dbReference type="CDD" id="cd00118">
    <property type="entry name" value="LysM"/>
    <property type="match status" value="1"/>
</dbReference>
<evidence type="ECO:0000256" key="5">
    <source>
        <dbReference type="ARBA" id="ARBA00022741"/>
    </source>
</evidence>
<keyword evidence="9" id="KW-1015">Disulfide bond</keyword>
<keyword evidence="2" id="KW-1003">Cell membrane</keyword>
<evidence type="ECO:0000256" key="6">
    <source>
        <dbReference type="ARBA" id="ARBA00022840"/>
    </source>
</evidence>
<dbReference type="GO" id="GO:0005524">
    <property type="term" value="F:ATP binding"/>
    <property type="evidence" value="ECO:0007669"/>
    <property type="project" value="UniProtKB-KW"/>
</dbReference>